<evidence type="ECO:0000256" key="3">
    <source>
        <dbReference type="ARBA" id="ARBA00022692"/>
    </source>
</evidence>
<dbReference type="Gene3D" id="3.40.720.10">
    <property type="entry name" value="Alkaline Phosphatase, subunit A"/>
    <property type="match status" value="1"/>
</dbReference>
<dbReference type="PANTHER" id="PTHR47371">
    <property type="entry name" value="LIPOTEICHOIC ACID SYNTHASE"/>
    <property type="match status" value="1"/>
</dbReference>
<dbReference type="EMBL" id="FOVR01000014">
    <property type="protein sequence ID" value="SFO85085.1"/>
    <property type="molecule type" value="Genomic_DNA"/>
</dbReference>
<dbReference type="SUPFAM" id="SSF53649">
    <property type="entry name" value="Alkaline phosphatase-like"/>
    <property type="match status" value="1"/>
</dbReference>
<feature type="transmembrane region" description="Helical" evidence="6">
    <location>
        <begin position="149"/>
        <end position="168"/>
    </location>
</feature>
<keyword evidence="9" id="KW-1185">Reference proteome</keyword>
<evidence type="ECO:0000259" key="7">
    <source>
        <dbReference type="Pfam" id="PF00884"/>
    </source>
</evidence>
<evidence type="ECO:0000256" key="4">
    <source>
        <dbReference type="ARBA" id="ARBA00022989"/>
    </source>
</evidence>
<evidence type="ECO:0000313" key="9">
    <source>
        <dbReference type="Proteomes" id="UP000199236"/>
    </source>
</evidence>
<dbReference type="GO" id="GO:0005886">
    <property type="term" value="C:plasma membrane"/>
    <property type="evidence" value="ECO:0007669"/>
    <property type="project" value="UniProtKB-SubCell"/>
</dbReference>
<dbReference type="InterPro" id="IPR017850">
    <property type="entry name" value="Alkaline_phosphatase_core_sf"/>
</dbReference>
<sequence>MRLLPFLLVLIISFVVLSLPDHRGAFYWNSFLRLPLEMPLIILVLCLLPRKLAAASAFAIALTLFLLLFLKAADIGVQSAFQRQFNPYLDLKMLKDGWNLLSGTIGKGQGGLILVSLGIIYLALFVVFLKAENRLINAELVAKRAYVRLSLGLLAVGAGLLFVGPFPFARSDLQALPYLGKRLVLVRQSILDMQTFEREITSFDGVASKNNLFAGIKGRDVILVFVESYGRSVIEDPLYSPLIGPRLEKVERRLDEAGFASASGWLKSPTVGGVSWLAHGTFLSGLWVDNQARYDRLMISQRKSLNRLFQKAGWQTAAIMPAITMDWPEADYFGYDQVFAAKDLGYKGKPFNWITMPDQYSLAAFERLVRQPARKEGNPVMAEIALVSSHAPWTPVARLIDWKSVGNGTVFNEQATSDQSPKVVWADRDNIRDHYIRTIDYSIQTLGDYVSRFGDDAIFIILGDHQPAPLITGEKASRAVPVHIISRDQTLVGRFEGEGFSRGMTPAKAAPVLPMDSMRERLVRLFSQSE</sequence>
<evidence type="ECO:0000256" key="2">
    <source>
        <dbReference type="ARBA" id="ARBA00022475"/>
    </source>
</evidence>
<protein>
    <submittedName>
        <fullName evidence="8">Phosphoglycerol transferase MdoB</fullName>
    </submittedName>
</protein>
<evidence type="ECO:0000256" key="5">
    <source>
        <dbReference type="ARBA" id="ARBA00023136"/>
    </source>
</evidence>
<gene>
    <name evidence="8" type="ORF">SAMN04488056_11436</name>
</gene>
<feature type="transmembrane region" description="Helical" evidence="6">
    <location>
        <begin position="110"/>
        <end position="129"/>
    </location>
</feature>
<keyword evidence="5 6" id="KW-0472">Membrane</keyword>
<keyword evidence="8" id="KW-0808">Transferase</keyword>
<proteinExistence type="predicted"/>
<feature type="transmembrane region" description="Helical" evidence="6">
    <location>
        <begin position="55"/>
        <end position="73"/>
    </location>
</feature>
<dbReference type="AlphaFoldDB" id="A0A1I5KJ86"/>
<reference evidence="8 9" key="1">
    <citation type="submission" date="2016-10" db="EMBL/GenBank/DDBJ databases">
        <authorList>
            <person name="de Groot N.N."/>
        </authorList>
    </citation>
    <scope>NUCLEOTIDE SEQUENCE [LARGE SCALE GENOMIC DNA]</scope>
    <source>
        <strain evidence="8 9">CGMCC 1.9157</strain>
    </source>
</reference>
<keyword evidence="2" id="KW-1003">Cell membrane</keyword>
<dbReference type="InterPro" id="IPR000917">
    <property type="entry name" value="Sulfatase_N"/>
</dbReference>
<evidence type="ECO:0000256" key="6">
    <source>
        <dbReference type="SAM" id="Phobius"/>
    </source>
</evidence>
<dbReference type="Pfam" id="PF00884">
    <property type="entry name" value="Sulfatase"/>
    <property type="match status" value="1"/>
</dbReference>
<dbReference type="InterPro" id="IPR050448">
    <property type="entry name" value="OpgB/LTA_synthase_biosynth"/>
</dbReference>
<dbReference type="STRING" id="655353.SAMN04488056_11436"/>
<feature type="domain" description="Sulfatase N-terminal" evidence="7">
    <location>
        <begin position="221"/>
        <end position="468"/>
    </location>
</feature>
<dbReference type="GO" id="GO:0016740">
    <property type="term" value="F:transferase activity"/>
    <property type="evidence" value="ECO:0007669"/>
    <property type="project" value="UniProtKB-KW"/>
</dbReference>
<dbReference type="Proteomes" id="UP000199236">
    <property type="component" value="Unassembled WGS sequence"/>
</dbReference>
<accession>A0A1I5KJ86</accession>
<keyword evidence="3 6" id="KW-0812">Transmembrane</keyword>
<evidence type="ECO:0000313" key="8">
    <source>
        <dbReference type="EMBL" id="SFO85085.1"/>
    </source>
</evidence>
<feature type="transmembrane region" description="Helical" evidence="6">
    <location>
        <begin position="28"/>
        <end position="48"/>
    </location>
</feature>
<organism evidence="8 9">
    <name type="scientific">Cohaesibacter marisflavi</name>
    <dbReference type="NCBI Taxonomy" id="655353"/>
    <lineage>
        <taxon>Bacteria</taxon>
        <taxon>Pseudomonadati</taxon>
        <taxon>Pseudomonadota</taxon>
        <taxon>Alphaproteobacteria</taxon>
        <taxon>Hyphomicrobiales</taxon>
        <taxon>Cohaesibacteraceae</taxon>
    </lineage>
</organism>
<evidence type="ECO:0000256" key="1">
    <source>
        <dbReference type="ARBA" id="ARBA00004651"/>
    </source>
</evidence>
<dbReference type="PANTHER" id="PTHR47371:SF3">
    <property type="entry name" value="PHOSPHOGLYCEROL TRANSFERASE I"/>
    <property type="match status" value="1"/>
</dbReference>
<keyword evidence="4 6" id="KW-1133">Transmembrane helix</keyword>
<dbReference type="OrthoDB" id="1376015at2"/>
<comment type="subcellular location">
    <subcellularLocation>
        <location evidence="1">Cell membrane</location>
        <topology evidence="1">Multi-pass membrane protein</topology>
    </subcellularLocation>
</comment>
<name>A0A1I5KJ86_9HYPH</name>